<dbReference type="Proteomes" id="UP000264071">
    <property type="component" value="Unassembled WGS sequence"/>
</dbReference>
<name>A0A3D4V4L3_9BACT</name>
<reference evidence="2 3" key="1">
    <citation type="journal article" date="2018" name="Nat. Biotechnol.">
        <title>A standardized bacterial taxonomy based on genome phylogeny substantially revises the tree of life.</title>
        <authorList>
            <person name="Parks D.H."/>
            <person name="Chuvochina M."/>
            <person name="Waite D.W."/>
            <person name="Rinke C."/>
            <person name="Skarshewski A."/>
            <person name="Chaumeil P.A."/>
            <person name="Hugenholtz P."/>
        </authorList>
    </citation>
    <scope>NUCLEOTIDE SEQUENCE [LARGE SCALE GENOMIC DNA]</scope>
    <source>
        <strain evidence="2">UBA8844</strain>
    </source>
</reference>
<organism evidence="2 3">
    <name type="scientific">Gemmatimonas aurantiaca</name>
    <dbReference type="NCBI Taxonomy" id="173480"/>
    <lineage>
        <taxon>Bacteria</taxon>
        <taxon>Pseudomonadati</taxon>
        <taxon>Gemmatimonadota</taxon>
        <taxon>Gemmatimonadia</taxon>
        <taxon>Gemmatimonadales</taxon>
        <taxon>Gemmatimonadaceae</taxon>
        <taxon>Gemmatimonas</taxon>
    </lineage>
</organism>
<sequence>MSLDHTLVTRVHRRERKGSSSPVVAETTDGMRFVKLHGASQGAAPLVAEIIVGALGDALGLSVPARAVVQLPRDVPSDDQNDELRDLLEASVGMNLGFEWLEGARDLGASEFATANLVVASRVLWLDMLVQNLDRTPRNANLMMRRGTIWLIDHGACLPFQHDWSNVTESHPSRAYDVAGHVFGWAAPVLPDVHAHCAPLITREVLRAAVQPVPDAWIGGDAARRREGVVAYLWKRLAAMPKLLATLPAQSQSTS</sequence>
<dbReference type="InterPro" id="IPR046748">
    <property type="entry name" value="HipA_2"/>
</dbReference>
<evidence type="ECO:0000313" key="3">
    <source>
        <dbReference type="Proteomes" id="UP000264071"/>
    </source>
</evidence>
<gene>
    <name evidence="2" type="ORF">DGD08_00885</name>
</gene>
<dbReference type="AlphaFoldDB" id="A0A3D4V4L3"/>
<dbReference type="Pfam" id="PF20613">
    <property type="entry name" value="HipA_2"/>
    <property type="match status" value="1"/>
</dbReference>
<evidence type="ECO:0000313" key="2">
    <source>
        <dbReference type="EMBL" id="HCT55744.1"/>
    </source>
</evidence>
<accession>A0A3D4V4L3</accession>
<proteinExistence type="predicted"/>
<comment type="caution">
    <text evidence="2">The sequence shown here is derived from an EMBL/GenBank/DDBJ whole genome shotgun (WGS) entry which is preliminary data.</text>
</comment>
<feature type="domain" description="HipA-like kinase" evidence="1">
    <location>
        <begin position="8"/>
        <end position="175"/>
    </location>
</feature>
<dbReference type="EMBL" id="DPIY01000001">
    <property type="protein sequence ID" value="HCT55744.1"/>
    <property type="molecule type" value="Genomic_DNA"/>
</dbReference>
<protein>
    <recommendedName>
        <fullName evidence="1">HipA-like kinase domain-containing protein</fullName>
    </recommendedName>
</protein>
<dbReference type="OMA" id="LVFHHRW"/>
<evidence type="ECO:0000259" key="1">
    <source>
        <dbReference type="Pfam" id="PF20613"/>
    </source>
</evidence>